<keyword evidence="7" id="KW-1185">Reference proteome</keyword>
<proteinExistence type="inferred from homology"/>
<protein>
    <submittedName>
        <fullName evidence="6">Glycoside hydrolase family 3 protein</fullName>
    </submittedName>
</protein>
<feature type="region of interest" description="Disordered" evidence="4">
    <location>
        <begin position="174"/>
        <end position="197"/>
    </location>
</feature>
<gene>
    <name evidence="6" type="ORF">FNH13_07590</name>
</gene>
<dbReference type="AlphaFoldDB" id="A0A516G9M1"/>
<organism evidence="6 7">
    <name type="scientific">Ornithinimicrobium ciconiae</name>
    <dbReference type="NCBI Taxonomy" id="2594265"/>
    <lineage>
        <taxon>Bacteria</taxon>
        <taxon>Bacillati</taxon>
        <taxon>Actinomycetota</taxon>
        <taxon>Actinomycetes</taxon>
        <taxon>Micrococcales</taxon>
        <taxon>Ornithinimicrobiaceae</taxon>
        <taxon>Ornithinimicrobium</taxon>
    </lineage>
</organism>
<keyword evidence="2 6" id="KW-0378">Hydrolase</keyword>
<dbReference type="Proteomes" id="UP000315395">
    <property type="component" value="Chromosome"/>
</dbReference>
<dbReference type="EMBL" id="CP041616">
    <property type="protein sequence ID" value="QDO88224.1"/>
    <property type="molecule type" value="Genomic_DNA"/>
</dbReference>
<feature type="compositionally biased region" description="Basic and acidic residues" evidence="4">
    <location>
        <begin position="174"/>
        <end position="185"/>
    </location>
</feature>
<dbReference type="InterPro" id="IPR001764">
    <property type="entry name" value="Glyco_hydro_3_N"/>
</dbReference>
<dbReference type="InterPro" id="IPR036962">
    <property type="entry name" value="Glyco_hydro_3_N_sf"/>
</dbReference>
<dbReference type="InterPro" id="IPR050226">
    <property type="entry name" value="NagZ_Beta-hexosaminidase"/>
</dbReference>
<sequence>MIDLQYAARKVLLAGFAGAVVPSWLSHELGQGLGGICFYGNNVAPEHDLAALARSVRALDPSVVLAIDEEGGDVTRLHATTGSPYAGPAVLGLLDDPVVTHQVAAGIGAELSAAGIWLDLAPCADINSDPLNPVIGTRSFGTDPALVALHTQAFVAGLASSGVAACVKHFPGHGDTRTDSHHGAADDPGEQGGVGAA</sequence>
<comment type="similarity">
    <text evidence="1">Belongs to the glycosyl hydrolase 3 family.</text>
</comment>
<dbReference type="GO" id="GO:0005975">
    <property type="term" value="P:carbohydrate metabolic process"/>
    <property type="evidence" value="ECO:0007669"/>
    <property type="project" value="InterPro"/>
</dbReference>
<dbReference type="KEGG" id="orz:FNH13_07590"/>
<dbReference type="Pfam" id="PF00933">
    <property type="entry name" value="Glyco_hydro_3"/>
    <property type="match status" value="1"/>
</dbReference>
<feature type="domain" description="Glycoside hydrolase family 3 N-terminal" evidence="5">
    <location>
        <begin position="31"/>
        <end position="190"/>
    </location>
</feature>
<evidence type="ECO:0000313" key="6">
    <source>
        <dbReference type="EMBL" id="QDO88224.1"/>
    </source>
</evidence>
<evidence type="ECO:0000256" key="2">
    <source>
        <dbReference type="ARBA" id="ARBA00022801"/>
    </source>
</evidence>
<dbReference type="GO" id="GO:0009254">
    <property type="term" value="P:peptidoglycan turnover"/>
    <property type="evidence" value="ECO:0007669"/>
    <property type="project" value="TreeGrafter"/>
</dbReference>
<reference evidence="6 7" key="1">
    <citation type="submission" date="2019-07" db="EMBL/GenBank/DDBJ databases">
        <title>complete genome sequencing of Ornithinimicrobium sp. H23M54.</title>
        <authorList>
            <person name="Bae J.-W."/>
            <person name="Lee S.-Y."/>
        </authorList>
    </citation>
    <scope>NUCLEOTIDE SEQUENCE [LARGE SCALE GENOMIC DNA]</scope>
    <source>
        <strain evidence="6 7">H23M54</strain>
    </source>
</reference>
<dbReference type="GO" id="GO:0004553">
    <property type="term" value="F:hydrolase activity, hydrolyzing O-glycosyl compounds"/>
    <property type="evidence" value="ECO:0007669"/>
    <property type="project" value="InterPro"/>
</dbReference>
<evidence type="ECO:0000256" key="3">
    <source>
        <dbReference type="ARBA" id="ARBA00023295"/>
    </source>
</evidence>
<dbReference type="InterPro" id="IPR017853">
    <property type="entry name" value="GH"/>
</dbReference>
<evidence type="ECO:0000313" key="7">
    <source>
        <dbReference type="Proteomes" id="UP000315395"/>
    </source>
</evidence>
<accession>A0A516G9M1</accession>
<dbReference type="RefSeq" id="WP_143782899.1">
    <property type="nucleotide sequence ID" value="NZ_CP041616.1"/>
</dbReference>
<evidence type="ECO:0000259" key="5">
    <source>
        <dbReference type="Pfam" id="PF00933"/>
    </source>
</evidence>
<name>A0A516G9M1_9MICO</name>
<dbReference type="PANTHER" id="PTHR30480">
    <property type="entry name" value="BETA-HEXOSAMINIDASE-RELATED"/>
    <property type="match status" value="1"/>
</dbReference>
<dbReference type="OrthoDB" id="9805821at2"/>
<dbReference type="Gene3D" id="3.20.20.300">
    <property type="entry name" value="Glycoside hydrolase, family 3, N-terminal domain"/>
    <property type="match status" value="1"/>
</dbReference>
<dbReference type="SUPFAM" id="SSF51445">
    <property type="entry name" value="(Trans)glycosidases"/>
    <property type="match status" value="1"/>
</dbReference>
<evidence type="ECO:0000256" key="1">
    <source>
        <dbReference type="ARBA" id="ARBA00005336"/>
    </source>
</evidence>
<dbReference type="PANTHER" id="PTHR30480:SF16">
    <property type="entry name" value="GLYCOSIDE HYDROLASE FAMILY 3 DOMAIN PROTEIN"/>
    <property type="match status" value="1"/>
</dbReference>
<evidence type="ECO:0000256" key="4">
    <source>
        <dbReference type="SAM" id="MobiDB-lite"/>
    </source>
</evidence>
<keyword evidence="3" id="KW-0326">Glycosidase</keyword>